<reference evidence="2" key="1">
    <citation type="submission" date="2020-05" db="EMBL/GenBank/DDBJ databases">
        <title>Mycena genomes resolve the evolution of fungal bioluminescence.</title>
        <authorList>
            <person name="Tsai I.J."/>
        </authorList>
    </citation>
    <scope>NUCLEOTIDE SEQUENCE</scope>
    <source>
        <strain evidence="2">160909Yilan</strain>
    </source>
</reference>
<dbReference type="InterPro" id="IPR040410">
    <property type="entry name" value="UPF0658_Golgi"/>
</dbReference>
<evidence type="ECO:0000256" key="1">
    <source>
        <dbReference type="SAM" id="Phobius"/>
    </source>
</evidence>
<feature type="transmembrane region" description="Helical" evidence="1">
    <location>
        <begin position="198"/>
        <end position="217"/>
    </location>
</feature>
<feature type="transmembrane region" description="Helical" evidence="1">
    <location>
        <begin position="344"/>
        <end position="366"/>
    </location>
</feature>
<dbReference type="Proteomes" id="UP000623467">
    <property type="component" value="Unassembled WGS sequence"/>
</dbReference>
<proteinExistence type="predicted"/>
<dbReference type="PANTHER" id="PTHR34391">
    <property type="entry name" value="UPF0658 GOLGI APPARATUS MEMBRANE PROTEIN C1952.10C-RELATED"/>
    <property type="match status" value="1"/>
</dbReference>
<keyword evidence="1" id="KW-1133">Transmembrane helix</keyword>
<dbReference type="PANTHER" id="PTHR34391:SF2">
    <property type="entry name" value="TRP C-TERMINAL DOMAIN-CONTAINING PROTEIN"/>
    <property type="match status" value="1"/>
</dbReference>
<feature type="transmembrane region" description="Helical" evidence="1">
    <location>
        <begin position="373"/>
        <end position="392"/>
    </location>
</feature>
<protein>
    <submittedName>
        <fullName evidence="2">Uncharacterized protein</fullName>
    </submittedName>
</protein>
<dbReference type="OrthoDB" id="3263941at2759"/>
<feature type="transmembrane region" description="Helical" evidence="1">
    <location>
        <begin position="301"/>
        <end position="324"/>
    </location>
</feature>
<keyword evidence="1" id="KW-0472">Membrane</keyword>
<evidence type="ECO:0000313" key="3">
    <source>
        <dbReference type="Proteomes" id="UP000623467"/>
    </source>
</evidence>
<dbReference type="EMBL" id="JACAZH010000002">
    <property type="protein sequence ID" value="KAF7374843.1"/>
    <property type="molecule type" value="Genomic_DNA"/>
</dbReference>
<evidence type="ECO:0000313" key="2">
    <source>
        <dbReference type="EMBL" id="KAF7374843.1"/>
    </source>
</evidence>
<name>A0A8H6Z9K6_9AGAR</name>
<organism evidence="2 3">
    <name type="scientific">Mycena sanguinolenta</name>
    <dbReference type="NCBI Taxonomy" id="230812"/>
    <lineage>
        <taxon>Eukaryota</taxon>
        <taxon>Fungi</taxon>
        <taxon>Dikarya</taxon>
        <taxon>Basidiomycota</taxon>
        <taxon>Agaricomycotina</taxon>
        <taxon>Agaricomycetes</taxon>
        <taxon>Agaricomycetidae</taxon>
        <taxon>Agaricales</taxon>
        <taxon>Marasmiineae</taxon>
        <taxon>Mycenaceae</taxon>
        <taxon>Mycena</taxon>
    </lineage>
</organism>
<dbReference type="GO" id="GO:0005794">
    <property type="term" value="C:Golgi apparatus"/>
    <property type="evidence" value="ECO:0007669"/>
    <property type="project" value="TreeGrafter"/>
</dbReference>
<keyword evidence="1" id="KW-0812">Transmembrane</keyword>
<feature type="transmembrane region" description="Helical" evidence="1">
    <location>
        <begin position="404"/>
        <end position="430"/>
    </location>
</feature>
<feature type="transmembrane region" description="Helical" evidence="1">
    <location>
        <begin position="173"/>
        <end position="192"/>
    </location>
</feature>
<keyword evidence="3" id="KW-1185">Reference proteome</keyword>
<sequence length="500" mass="56562">MLTFPGRCWLTIKSVYFRITLTRFTIAFFLFSFIHCFAEGFIQAFIFSSDASASNIVTSIIHQAQVPRNDFGILTRSQGNAVLSVCNDIPTYFSDKPCATVFETGHPNLTLPSQFGLAGNTSNIFLDLADPTSVPGGVLVPLHDGSDILMDQMCTLVLTYPHQVLMNAQREDIVLVMTQFWIFSVSFFAIVYDSIPHLVAALCFRVLATAWSMYIIWRTGDIFSRFDILLNSTDSPCHVGVDTLFPGYFESRRALQIPDLTLNVIALCMGIYLSRKLVKVYATNMFNRVGAPKEIVRIYKYFLAVFVSFQLSALLLISAICLWLDQLVDPNNAISAMHSRKPLYVALSITTLSLLIPWITMGWYSVRREWKKLMFLFLVIAAAIFVCWLLMLKSWIFAWTFVQWPFFACSIIAASLSLLATFVFGVISLLHFGKGLAHYLYVDDLLAKAGFEPELFEKDVESHPPPDWREIGLDDIPTYTLSFSTEKKDLGDVEKGNYKY</sequence>
<accession>A0A8H6Z9K6</accession>
<gene>
    <name evidence="2" type="ORF">MSAN_00370300</name>
</gene>
<dbReference type="AlphaFoldDB" id="A0A8H6Z9K6"/>
<comment type="caution">
    <text evidence="2">The sequence shown here is derived from an EMBL/GenBank/DDBJ whole genome shotgun (WGS) entry which is preliminary data.</text>
</comment>
<feature type="transmembrane region" description="Helical" evidence="1">
    <location>
        <begin position="15"/>
        <end position="38"/>
    </location>
</feature>